<proteinExistence type="inferred from homology"/>
<feature type="region of interest" description="Disordered" evidence="2">
    <location>
        <begin position="204"/>
        <end position="232"/>
    </location>
</feature>
<dbReference type="SUPFAM" id="SSF52402">
    <property type="entry name" value="Adenine nucleotide alpha hydrolases-like"/>
    <property type="match status" value="1"/>
</dbReference>
<evidence type="ECO:0000256" key="1">
    <source>
        <dbReference type="ARBA" id="ARBA00008791"/>
    </source>
</evidence>
<feature type="transmembrane region" description="Helical" evidence="3">
    <location>
        <begin position="6"/>
        <end position="27"/>
    </location>
</feature>
<evidence type="ECO:0000256" key="2">
    <source>
        <dbReference type="SAM" id="MobiDB-lite"/>
    </source>
</evidence>
<dbReference type="Pfam" id="PF00582">
    <property type="entry name" value="Usp"/>
    <property type="match status" value="1"/>
</dbReference>
<sequence>MSVQIFAALAVTVWVAAGVLAALVLLGRQGYRDWRWYVIGAVLGPLFIPMAAERADRSVAVVETVGEEPGAGDTAIVVGVDGSAGSDRAVRLAAQLFDPARTRVVLVTVLDPDTADRPDDDDTRARARAVLADRATWFGPDGAERVATEIVCGQPARAIETVAAAHGTAVIVLGRHGAGRTVHLLGNVAHQVSRHSPVPVVLAEPPEPPHRHAGAHGRHRAHAGGELPEPHP</sequence>
<dbReference type="PANTHER" id="PTHR46268">
    <property type="entry name" value="STRESS RESPONSE PROTEIN NHAX"/>
    <property type="match status" value="1"/>
</dbReference>
<keyword evidence="6" id="KW-1185">Reference proteome</keyword>
<gene>
    <name evidence="5" type="ORF">C8D89_113108</name>
</gene>
<dbReference type="RefSeq" id="WP_116710122.1">
    <property type="nucleotide sequence ID" value="NZ_QEKW01000013.1"/>
</dbReference>
<dbReference type="OrthoDB" id="6174426at2"/>
<evidence type="ECO:0000313" key="5">
    <source>
        <dbReference type="EMBL" id="PVZ06370.1"/>
    </source>
</evidence>
<feature type="domain" description="UspA" evidence="4">
    <location>
        <begin position="76"/>
        <end position="202"/>
    </location>
</feature>
<dbReference type="PANTHER" id="PTHR46268:SF6">
    <property type="entry name" value="UNIVERSAL STRESS PROTEIN UP12"/>
    <property type="match status" value="1"/>
</dbReference>
<reference evidence="5 6" key="1">
    <citation type="submission" date="2018-04" db="EMBL/GenBank/DDBJ databases">
        <title>Genomic Encyclopedia of Type Strains, Phase IV (KMG-IV): sequencing the most valuable type-strain genomes for metagenomic binning, comparative biology and taxonomic classification.</title>
        <authorList>
            <person name="Goeker M."/>
        </authorList>
    </citation>
    <scope>NUCLEOTIDE SEQUENCE [LARGE SCALE GENOMIC DNA]</scope>
    <source>
        <strain evidence="5 6">DSM 45771</strain>
    </source>
</reference>
<feature type="transmembrane region" description="Helical" evidence="3">
    <location>
        <begin position="34"/>
        <end position="52"/>
    </location>
</feature>
<evidence type="ECO:0000313" key="6">
    <source>
        <dbReference type="Proteomes" id="UP000245639"/>
    </source>
</evidence>
<dbReference type="InterPro" id="IPR006015">
    <property type="entry name" value="Universal_stress_UspA"/>
</dbReference>
<keyword evidence="3" id="KW-0812">Transmembrane</keyword>
<dbReference type="Gene3D" id="3.40.50.12370">
    <property type="match status" value="1"/>
</dbReference>
<keyword evidence="3" id="KW-1133">Transmembrane helix</keyword>
<comment type="caution">
    <text evidence="5">The sequence shown here is derived from an EMBL/GenBank/DDBJ whole genome shotgun (WGS) entry which is preliminary data.</text>
</comment>
<evidence type="ECO:0000259" key="4">
    <source>
        <dbReference type="Pfam" id="PF00582"/>
    </source>
</evidence>
<keyword evidence="3" id="KW-0472">Membrane</keyword>
<protein>
    <submittedName>
        <fullName evidence="5">Nucleotide-binding universal stress UspA family protein</fullName>
    </submittedName>
</protein>
<dbReference type="Proteomes" id="UP000245639">
    <property type="component" value="Unassembled WGS sequence"/>
</dbReference>
<dbReference type="EMBL" id="QEKW01000013">
    <property type="protein sequence ID" value="PVZ06370.1"/>
    <property type="molecule type" value="Genomic_DNA"/>
</dbReference>
<comment type="similarity">
    <text evidence="1">Belongs to the universal stress protein A family.</text>
</comment>
<evidence type="ECO:0000256" key="3">
    <source>
        <dbReference type="SAM" id="Phobius"/>
    </source>
</evidence>
<accession>A0A2U1F2X0</accession>
<dbReference type="InterPro" id="IPR006016">
    <property type="entry name" value="UspA"/>
</dbReference>
<organism evidence="5 6">
    <name type="scientific">Actinomycetospora cinnamomea</name>
    <dbReference type="NCBI Taxonomy" id="663609"/>
    <lineage>
        <taxon>Bacteria</taxon>
        <taxon>Bacillati</taxon>
        <taxon>Actinomycetota</taxon>
        <taxon>Actinomycetes</taxon>
        <taxon>Pseudonocardiales</taxon>
        <taxon>Pseudonocardiaceae</taxon>
        <taxon>Actinomycetospora</taxon>
    </lineage>
</organism>
<feature type="compositionally biased region" description="Basic residues" evidence="2">
    <location>
        <begin position="211"/>
        <end position="222"/>
    </location>
</feature>
<name>A0A2U1F2X0_9PSEU</name>
<dbReference type="AlphaFoldDB" id="A0A2U1F2X0"/>
<dbReference type="CDD" id="cd00293">
    <property type="entry name" value="USP-like"/>
    <property type="match status" value="1"/>
</dbReference>
<dbReference type="PRINTS" id="PR01438">
    <property type="entry name" value="UNVRSLSTRESS"/>
</dbReference>